<feature type="compositionally biased region" description="Basic and acidic residues" evidence="1">
    <location>
        <begin position="138"/>
        <end position="149"/>
    </location>
</feature>
<evidence type="ECO:0000313" key="4">
    <source>
        <dbReference type="EMBL" id="KAJ8994167.1"/>
    </source>
</evidence>
<evidence type="ECO:0000256" key="1">
    <source>
        <dbReference type="SAM" id="MobiDB-lite"/>
    </source>
</evidence>
<proteinExistence type="predicted"/>
<protein>
    <submittedName>
        <fullName evidence="4">Uncharacterized protein</fullName>
    </submittedName>
</protein>
<feature type="transmembrane region" description="Helical" evidence="2">
    <location>
        <begin position="214"/>
        <end position="236"/>
    </location>
</feature>
<keyword evidence="2" id="KW-0472">Membrane</keyword>
<gene>
    <name evidence="4" type="ORF">HRR80_002662</name>
</gene>
<evidence type="ECO:0000256" key="2">
    <source>
        <dbReference type="SAM" id="Phobius"/>
    </source>
</evidence>
<dbReference type="AlphaFoldDB" id="A0AAN6F295"/>
<organism evidence="4 5">
    <name type="scientific">Exophiala dermatitidis</name>
    <name type="common">Black yeast-like fungus</name>
    <name type="synonym">Wangiella dermatitidis</name>
    <dbReference type="NCBI Taxonomy" id="5970"/>
    <lineage>
        <taxon>Eukaryota</taxon>
        <taxon>Fungi</taxon>
        <taxon>Dikarya</taxon>
        <taxon>Ascomycota</taxon>
        <taxon>Pezizomycotina</taxon>
        <taxon>Eurotiomycetes</taxon>
        <taxon>Chaetothyriomycetidae</taxon>
        <taxon>Chaetothyriales</taxon>
        <taxon>Herpotrichiellaceae</taxon>
        <taxon>Exophiala</taxon>
    </lineage>
</organism>
<feature type="signal peptide" evidence="3">
    <location>
        <begin position="1"/>
        <end position="26"/>
    </location>
</feature>
<dbReference type="EMBL" id="JAJGCB010000003">
    <property type="protein sequence ID" value="KAJ8994167.1"/>
    <property type="molecule type" value="Genomic_DNA"/>
</dbReference>
<reference evidence="4" key="1">
    <citation type="submission" date="2023-01" db="EMBL/GenBank/DDBJ databases">
        <title>Exophiala dermititidis isolated from Cystic Fibrosis Patient.</title>
        <authorList>
            <person name="Kurbessoian T."/>
            <person name="Crocker A."/>
            <person name="Murante D."/>
            <person name="Hogan D.A."/>
            <person name="Stajich J.E."/>
        </authorList>
    </citation>
    <scope>NUCLEOTIDE SEQUENCE</scope>
    <source>
        <strain evidence="4">Ex8</strain>
    </source>
</reference>
<evidence type="ECO:0000256" key="3">
    <source>
        <dbReference type="SAM" id="SignalP"/>
    </source>
</evidence>
<dbReference type="Proteomes" id="UP001161757">
    <property type="component" value="Unassembled WGS sequence"/>
</dbReference>
<keyword evidence="3" id="KW-0732">Signal</keyword>
<feature type="region of interest" description="Disordered" evidence="1">
    <location>
        <begin position="138"/>
        <end position="198"/>
    </location>
</feature>
<comment type="caution">
    <text evidence="4">The sequence shown here is derived from an EMBL/GenBank/DDBJ whole genome shotgun (WGS) entry which is preliminary data.</text>
</comment>
<evidence type="ECO:0000313" key="5">
    <source>
        <dbReference type="Proteomes" id="UP001161757"/>
    </source>
</evidence>
<feature type="chain" id="PRO_5042982283" evidence="3">
    <location>
        <begin position="27"/>
        <end position="327"/>
    </location>
</feature>
<keyword evidence="2" id="KW-1133">Transmembrane helix</keyword>
<name>A0AAN6F295_EXODE</name>
<sequence length="327" mass="36835">MAGGRVLLNGFSYCLVLLDFRPPSRAAQGAKAGHRPGGLETSFCADTLSQLTFLPHRAWVFGQEGWPPAPFAFNHAPDNEGFSMLPFQIPSVNCNRGPTLCVESNGEPASRGQPRKMATQYARVSSLDTYFDDSANEVDRQHQHVRERTSTSQLPSLDAEDRERKAALSHPYKVATDSRPPISSTGEDHDPADPRSAADLCPRRSWASTLYNSWFWEVTLLFVSTVALAAVVILLFHWNEKPLSRWPSIFEHFGVYVGNYTQIWTGLVHWSLLWPTKVDLVRTTYGYPQSPGYLRRRESRSSRKHPPRLSALPPMELVFLHLFCPPD</sequence>
<keyword evidence="2" id="KW-0812">Transmembrane</keyword>
<accession>A0AAN6F295</accession>